<keyword evidence="4" id="KW-1185">Reference proteome</keyword>
<sequence>MARNMKSSLLLFMMLVILLPSKQAARPLVGAEVVPTELPSTPPLPKGKEGVKVPSTAGGGSGPAIIGVSHVTNSGPSPGEGH</sequence>
<feature type="signal peptide" evidence="2">
    <location>
        <begin position="1"/>
        <end position="24"/>
    </location>
</feature>
<evidence type="ECO:0000313" key="3">
    <source>
        <dbReference type="EMBL" id="CAL1396023.1"/>
    </source>
</evidence>
<protein>
    <submittedName>
        <fullName evidence="3">Uncharacterized protein</fullName>
    </submittedName>
</protein>
<dbReference type="Proteomes" id="UP001497516">
    <property type="component" value="Chromosome 6"/>
</dbReference>
<organism evidence="3 4">
    <name type="scientific">Linum trigynum</name>
    <dbReference type="NCBI Taxonomy" id="586398"/>
    <lineage>
        <taxon>Eukaryota</taxon>
        <taxon>Viridiplantae</taxon>
        <taxon>Streptophyta</taxon>
        <taxon>Embryophyta</taxon>
        <taxon>Tracheophyta</taxon>
        <taxon>Spermatophyta</taxon>
        <taxon>Magnoliopsida</taxon>
        <taxon>eudicotyledons</taxon>
        <taxon>Gunneridae</taxon>
        <taxon>Pentapetalae</taxon>
        <taxon>rosids</taxon>
        <taxon>fabids</taxon>
        <taxon>Malpighiales</taxon>
        <taxon>Linaceae</taxon>
        <taxon>Linum</taxon>
    </lineage>
</organism>
<proteinExistence type="predicted"/>
<dbReference type="EMBL" id="OZ034819">
    <property type="protein sequence ID" value="CAL1396023.1"/>
    <property type="molecule type" value="Genomic_DNA"/>
</dbReference>
<feature type="chain" id="PRO_5043606774" evidence="2">
    <location>
        <begin position="25"/>
        <end position="82"/>
    </location>
</feature>
<reference evidence="3 4" key="1">
    <citation type="submission" date="2024-04" db="EMBL/GenBank/DDBJ databases">
        <authorList>
            <person name="Fracassetti M."/>
        </authorList>
    </citation>
    <scope>NUCLEOTIDE SEQUENCE [LARGE SCALE GENOMIC DNA]</scope>
</reference>
<evidence type="ECO:0000256" key="2">
    <source>
        <dbReference type="SAM" id="SignalP"/>
    </source>
</evidence>
<gene>
    <name evidence="3" type="ORF">LTRI10_LOCUS36415</name>
</gene>
<dbReference type="AlphaFoldDB" id="A0AAV2FE61"/>
<feature type="region of interest" description="Disordered" evidence="1">
    <location>
        <begin position="36"/>
        <end position="82"/>
    </location>
</feature>
<evidence type="ECO:0000256" key="1">
    <source>
        <dbReference type="SAM" id="MobiDB-lite"/>
    </source>
</evidence>
<keyword evidence="2" id="KW-0732">Signal</keyword>
<accession>A0AAV2FE61</accession>
<evidence type="ECO:0000313" key="4">
    <source>
        <dbReference type="Proteomes" id="UP001497516"/>
    </source>
</evidence>
<name>A0AAV2FE61_9ROSI</name>